<dbReference type="SUPFAM" id="SSF55048">
    <property type="entry name" value="Probable ACP-binding domain of malonyl-CoA ACP transacylase"/>
    <property type="match status" value="1"/>
</dbReference>
<dbReference type="Pfam" id="PF00698">
    <property type="entry name" value="Acyl_transf_1"/>
    <property type="match status" value="1"/>
</dbReference>
<dbReference type="CDD" id="cd00610">
    <property type="entry name" value="OAT_like"/>
    <property type="match status" value="1"/>
</dbReference>
<feature type="domain" description="Carrier" evidence="11">
    <location>
        <begin position="585"/>
        <end position="663"/>
    </location>
</feature>
<keyword evidence="5" id="KW-0596">Phosphopantetheine</keyword>
<dbReference type="InterPro" id="IPR032821">
    <property type="entry name" value="PKS_assoc"/>
</dbReference>
<dbReference type="InterPro" id="IPR016035">
    <property type="entry name" value="Acyl_Trfase/lysoPLipase"/>
</dbReference>
<dbReference type="Gene3D" id="3.40.640.10">
    <property type="entry name" value="Type I PLP-dependent aspartate aminotransferase-like (Major domain)"/>
    <property type="match status" value="1"/>
</dbReference>
<dbReference type="InterPro" id="IPR018201">
    <property type="entry name" value="Ketoacyl_synth_AS"/>
</dbReference>
<protein>
    <submittedName>
        <fullName evidence="13">Polyketide synthase</fullName>
    </submittedName>
</protein>
<evidence type="ECO:0000256" key="8">
    <source>
        <dbReference type="ARBA" id="ARBA00022832"/>
    </source>
</evidence>
<dbReference type="InterPro" id="IPR009081">
    <property type="entry name" value="PP-bd_ACP"/>
</dbReference>
<comment type="pathway">
    <text evidence="3">Lipid metabolism; fatty acid biosynthesis.</text>
</comment>
<dbReference type="SUPFAM" id="SSF53901">
    <property type="entry name" value="Thiolase-like"/>
    <property type="match status" value="1"/>
</dbReference>
<dbReference type="GO" id="GO:0004315">
    <property type="term" value="F:3-oxoacyl-[acyl-carrier-protein] synthase activity"/>
    <property type="evidence" value="ECO:0007669"/>
    <property type="project" value="InterPro"/>
</dbReference>
<accession>A0A318NVK9</accession>
<dbReference type="InterPro" id="IPR020845">
    <property type="entry name" value="AMP-binding_CS"/>
</dbReference>
<name>A0A318NVK9_SERPL</name>
<dbReference type="InterPro" id="IPR014043">
    <property type="entry name" value="Acyl_transferase_dom"/>
</dbReference>
<dbReference type="InterPro" id="IPR005814">
    <property type="entry name" value="Aminotrans_3"/>
</dbReference>
<dbReference type="CDD" id="cd05931">
    <property type="entry name" value="FAAL"/>
    <property type="match status" value="1"/>
</dbReference>
<dbReference type="InterPro" id="IPR006162">
    <property type="entry name" value="Ppantetheine_attach_site"/>
</dbReference>
<dbReference type="SUPFAM" id="SSF52777">
    <property type="entry name" value="CoA-dependent acyltransferases"/>
    <property type="match status" value="2"/>
</dbReference>
<dbReference type="Gene3D" id="3.30.300.30">
    <property type="match status" value="1"/>
</dbReference>
<dbReference type="InterPro" id="IPR014031">
    <property type="entry name" value="Ketoacyl_synth_C"/>
</dbReference>
<dbReference type="Pfam" id="PF00668">
    <property type="entry name" value="Condensation"/>
    <property type="match status" value="1"/>
</dbReference>
<dbReference type="InterPro" id="IPR000873">
    <property type="entry name" value="AMP-dep_synth/lig_dom"/>
</dbReference>
<evidence type="ECO:0000256" key="4">
    <source>
        <dbReference type="ARBA" id="ARBA00006432"/>
    </source>
</evidence>
<dbReference type="PROSITE" id="PS00606">
    <property type="entry name" value="KS3_1"/>
    <property type="match status" value="1"/>
</dbReference>
<dbReference type="SUPFAM" id="SSF52151">
    <property type="entry name" value="FabD/lysophospholipase-like"/>
    <property type="match status" value="1"/>
</dbReference>
<dbReference type="Gene3D" id="3.40.50.12780">
    <property type="entry name" value="N-terminal domain of ligase-like"/>
    <property type="match status" value="1"/>
</dbReference>
<dbReference type="UniPathway" id="UPA00094"/>
<dbReference type="InterPro" id="IPR040097">
    <property type="entry name" value="FAAL/FAAC"/>
</dbReference>
<evidence type="ECO:0000259" key="11">
    <source>
        <dbReference type="PROSITE" id="PS50075"/>
    </source>
</evidence>
<evidence type="ECO:0000313" key="13">
    <source>
        <dbReference type="EMBL" id="PYD37919.1"/>
    </source>
</evidence>
<dbReference type="SMART" id="SM00823">
    <property type="entry name" value="PKS_PP"/>
    <property type="match status" value="2"/>
</dbReference>
<dbReference type="SMART" id="SM00827">
    <property type="entry name" value="PKS_AT"/>
    <property type="match status" value="1"/>
</dbReference>
<dbReference type="SUPFAM" id="SSF47336">
    <property type="entry name" value="ACP-like"/>
    <property type="match status" value="2"/>
</dbReference>
<dbReference type="Pfam" id="PF00550">
    <property type="entry name" value="PP-binding"/>
    <property type="match status" value="2"/>
</dbReference>
<dbReference type="GO" id="GO:0030170">
    <property type="term" value="F:pyridoxal phosphate binding"/>
    <property type="evidence" value="ECO:0007669"/>
    <property type="project" value="InterPro"/>
</dbReference>
<sequence length="2612" mass="282272">MPSHQLFNRGFNSFNQLLPELAVQHTDKTAFEFLRSAKEIKNQSYRQLHQRAASLACALQQYGHRGDRVILLYPDGEDFIGAFFGCLYAGMIAVPVPMPAKASGSAWERFIGVLRNAQTEFIVTTGKGAETLISLGLPLSPLIFTFDQLPAVALPAGYRLQHLDSHFSGAFNPAPVSDDDVAFLQYTSGSTGTPKGVMVTHGNLWANSQAIHRYFGHHNESRGMIWLPHFHDMGLIGGLLQPVFGTFPCRVMSPMMLMKNPLNWLKQVSEFRATTSGGPNFAYDLCVRKISPQQAEGLDLSNWDVAFCGAEPIRPATLRQFSEHFAPAGFRGQAFLPCYGMAETTLIVTGREKGQGMAVAEEKAGDVVNCGEALPGTDVRIVDPETLQPLAAGHTGEIWLRGPSIAAGYWDNPAATEATFQARIEPDPAHWLRSGDLGFLQAGALYVTGRVKELLIVNGQNHYPTDIEETIRGADILLADATVCVFAAEVAETEQAVALLEIPERLKETLDTAALNRRLNAAVAERHGITLGEWVWVGRRAIPRTTSGKLQRTRAREMYRQNELTVQWRSRAEPPQTAQVADVASYSAPALAALIAGIIGIAVNGAVGEEQWDEAFTAFGLNSLQAVGVIGELEQHLGRELSPALIYDYPTINKLAAGLLQPTERPEALATAVAGQDIAVIGIGVELPGHSGVQALWAMLQQGQSTTGEIPAHRWAGSALGGFNRKGSFFDRVSDFDAGYFGISPREAEYIDPQHRLLLETVQQALTDAGLQASALRGSDTAVFIGISASDYALVSGNRVSAYSGLGNAHSIAANRISYLYDFKGPSVAIDTACSSSLVAIDGAMQSLRSGRSSLAIAGGVNLALTPHLQKVFTEAQMLAPDGQCKTFDARADGYVRGEGCGIVVLKPLAQALADGDRVYATLVASAINQDGRSNGITAPNGPSQQAVIARALAEAGIDSNHIDYVEAHGTGTALGDLIEYQALEAVFAERSQPAPVQVGSIKTNIGHLEAAAGVLGVVKTALMLHSQQRVPHLNFQQKNPHIAAISRRVAVAGSHPCAWESAAGQRYAGVSSFGFGGTNSHVILRDCPQAVKRDEAAQPLTLLLVASHEEQGFNAQRDGIYSTLQMQHDVDVPAWCRLVNTRYDHPRYRGFAHGANRRQLAENLAQLTANKAEKPRPQVWLFPGQGTQQIGMGAALYQHLPHYRRCFDSLAERVQEEYQIDIRQALHAQDDSWQHCAKTCQLALFACSYATADCLLQFGLRPTAVIGHSLGEYCAAVVAGQISLEQGLAMVHQRARLMGNLEQRGAMAVVFSGENEVRRCIAPWADDIDIAAFNTPTLTTITGSSPAIDACLQAISAQGGHARRIKTSNAFHSHLMDPILPAYRLWLTQHIDFAEGNIPFYSNLDALPRRHTDADYWSQQIRQPVHFLQGIQALQEEGKYTFVDLSADSSLGKFVAATDRSQPILAAVDHRHEYQSLLTLLGSLWQQGHDIDWSRLYRATSREALTLPAIQFCRKTYWLADETPTLPPSSHEDAMSKQHQLHAEIKAIIAGYLGASPEALDDDLPFLEMGADSLVLLDAINTIKDRYGVVIPLRSLFEELNTLDAVIHYVVERAQVPEPVAVVSESRVVTAMPQADASVMPASAPQLEPEGGIPATAPAELQGVIARQLEVMSQQLRLLSGGDAKPLSAPALPSAPASAPVAALPAPAVASNAPATAAQAKAGPHASWFKKETRKASLGAERDKHIQQLTQQFVSKTPGSKHNAQQYRAVLADNRASAGFRLSTKEMLYPLVGVRSQGSRIWDADGNEYIDFTMGFGANLLGHAPECVQQAVAAQLAQGMQIGPQSPLAGEVATLIAELTGQHRVAFCNSGSEAVMSAVRLARAVTGKNKVALFSGSYHGVFDGILGRQQGGETPERAVPIAAGTTASLVEDLLVLDYGSEESLALIAQYADQLAAVIVEPIQSRYPDHQPRDYLHALRKLTAERNIALMFDEVITGFRLAAGGAQAYYGVQADIATYGKIVGGGMPIGAIAGSARFMDSIDGGFWQYGDESWPQSELIFFAGTFSKHPLTMAASKAVLDYIKSHPGLYDDINQKTHYLAQTLNTWFVTTGTPIEIVSAGSLFRFKFSGNYDILFHHLMLRGIFIWEGRNCFVSTAHSSQDIELFIAAVKESVKAMRVDGFFGDAGLHPDTPYPATDSQQRFMLLAAKDESGLCAGNVGCVVETAREIEGSLLAEAWALLSERHDSLRMQFNDAGELRVASGVVNVDFIEERSESTDPAARLAAFAAKPFALTAAPLARVLLLSQPGQTALALTAHHTVADGWSFMVMLRELLHIYDALAAGFSPELSAAPSYLHFMRAEKTANDAEVAQRLAAIPARRFDPASALPVVLQAAPYHGQRLKQGLAYPNLSAQLRKVAAELRTTRFVMLNALFVLTLEKFVGHSLLPVAVPNAGRDFENSEGLVGQCVSLMPLCFNSAASASLPEFVAKVHQAILAQRDAPALPSRCFHGEQALLPLLATFNVEPSVPLAEMRQWQASLSMLPVNAVEFPLMINVVEMADELSIELDYQARYFTEQTASALLEPYLAAIAVLAEQGVSAVNQQFYSPVAVEA</sequence>
<gene>
    <name evidence="13" type="ORF">CT690_17845</name>
</gene>
<dbReference type="GO" id="GO:0071766">
    <property type="term" value="P:Actinobacterium-type cell wall biogenesis"/>
    <property type="evidence" value="ECO:0007669"/>
    <property type="project" value="UniProtKB-ARBA"/>
</dbReference>
<evidence type="ECO:0000256" key="9">
    <source>
        <dbReference type="ARBA" id="ARBA00022898"/>
    </source>
</evidence>
<dbReference type="SMART" id="SM01294">
    <property type="entry name" value="PKS_PP_betabranch"/>
    <property type="match status" value="1"/>
</dbReference>
<dbReference type="Gene3D" id="1.10.1200.10">
    <property type="entry name" value="ACP-like"/>
    <property type="match status" value="2"/>
</dbReference>
<evidence type="ECO:0000256" key="5">
    <source>
        <dbReference type="ARBA" id="ARBA00022450"/>
    </source>
</evidence>
<dbReference type="InterPro" id="IPR036736">
    <property type="entry name" value="ACP-like_sf"/>
</dbReference>
<dbReference type="Pfam" id="PF00202">
    <property type="entry name" value="Aminotran_3"/>
    <property type="match status" value="1"/>
</dbReference>
<keyword evidence="8" id="KW-0276">Fatty acid metabolism</keyword>
<dbReference type="InterPro" id="IPR020806">
    <property type="entry name" value="PKS_PP-bd"/>
</dbReference>
<dbReference type="InterPro" id="IPR020841">
    <property type="entry name" value="PKS_Beta-ketoAc_synthase_dom"/>
</dbReference>
<evidence type="ECO:0000259" key="12">
    <source>
        <dbReference type="PROSITE" id="PS52004"/>
    </source>
</evidence>
<dbReference type="PROSITE" id="PS00455">
    <property type="entry name" value="AMP_BINDING"/>
    <property type="match status" value="1"/>
</dbReference>
<feature type="domain" description="Ketosynthase family 3 (KS3)" evidence="12">
    <location>
        <begin position="675"/>
        <end position="1087"/>
    </location>
</feature>
<dbReference type="Gene3D" id="3.30.559.10">
    <property type="entry name" value="Chloramphenicol acetyltransferase-like domain"/>
    <property type="match status" value="1"/>
</dbReference>
<comment type="cofactor">
    <cofactor evidence="1">
        <name>pyridoxal 5'-phosphate</name>
        <dbReference type="ChEBI" id="CHEBI:597326"/>
    </cofactor>
</comment>
<dbReference type="InterPro" id="IPR015424">
    <property type="entry name" value="PyrdxlP-dep_Trfase"/>
</dbReference>
<dbReference type="FunFam" id="3.40.50.12780:FF:000013">
    <property type="entry name" value="Long-chain-fatty-acid--AMP ligase FadD32"/>
    <property type="match status" value="1"/>
</dbReference>
<dbReference type="InterPro" id="IPR050091">
    <property type="entry name" value="PKS_NRPS_Biosynth_Enz"/>
</dbReference>
<dbReference type="InterPro" id="IPR042099">
    <property type="entry name" value="ANL_N_sf"/>
</dbReference>
<organism evidence="13 14">
    <name type="scientific">Serratia plymuthica</name>
    <dbReference type="NCBI Taxonomy" id="82996"/>
    <lineage>
        <taxon>Bacteria</taxon>
        <taxon>Pseudomonadati</taxon>
        <taxon>Pseudomonadota</taxon>
        <taxon>Gammaproteobacteria</taxon>
        <taxon>Enterobacterales</taxon>
        <taxon>Yersiniaceae</taxon>
        <taxon>Serratia</taxon>
    </lineage>
</organism>
<dbReference type="InterPro" id="IPR016039">
    <property type="entry name" value="Thiolase-like"/>
</dbReference>
<dbReference type="InterPro" id="IPR015421">
    <property type="entry name" value="PyrdxlP-dep_Trfase_major"/>
</dbReference>
<dbReference type="GO" id="GO:0031177">
    <property type="term" value="F:phosphopantetheine binding"/>
    <property type="evidence" value="ECO:0007669"/>
    <property type="project" value="InterPro"/>
</dbReference>
<dbReference type="InterPro" id="IPR023213">
    <property type="entry name" value="CAT-like_dom_sf"/>
</dbReference>
<dbReference type="GO" id="GO:0006633">
    <property type="term" value="P:fatty acid biosynthetic process"/>
    <property type="evidence" value="ECO:0007669"/>
    <property type="project" value="UniProtKB-UniPathway"/>
</dbReference>
<keyword evidence="6" id="KW-0597">Phosphoprotein</keyword>
<reference evidence="13 14" key="1">
    <citation type="submission" date="2017-11" db="EMBL/GenBank/DDBJ databases">
        <title>Genome sequence of the oocydin A producing rhizobacterium Serratia plymuthica 4Rx5.</title>
        <authorList>
            <person name="Matilla M.A."/>
            <person name="Udaondo Z."/>
            <person name="Salmond G.P.C."/>
        </authorList>
    </citation>
    <scope>NUCLEOTIDE SEQUENCE [LARGE SCALE GENOMIC DNA]</scope>
    <source>
        <strain evidence="13 14">4Rx5</strain>
    </source>
</reference>
<dbReference type="RefSeq" id="WP_004949503.1">
    <property type="nucleotide sequence ID" value="NZ_PESE01000005.1"/>
</dbReference>
<dbReference type="CDD" id="cd00833">
    <property type="entry name" value="PKS"/>
    <property type="match status" value="1"/>
</dbReference>
<comment type="caution">
    <text evidence="13">The sequence shown here is derived from an EMBL/GenBank/DDBJ whole genome shotgun (WGS) entry which is preliminary data.</text>
</comment>
<dbReference type="Gene3D" id="3.30.559.30">
    <property type="entry name" value="Nonribosomal peptide synthetase, condensation domain"/>
    <property type="match status" value="1"/>
</dbReference>
<dbReference type="InterPro" id="IPR014030">
    <property type="entry name" value="Ketoacyl_synth_N"/>
</dbReference>
<dbReference type="PANTHER" id="PTHR43775:SF37">
    <property type="entry name" value="SI:DKEY-61P9.11"/>
    <property type="match status" value="1"/>
</dbReference>
<evidence type="ECO:0000256" key="2">
    <source>
        <dbReference type="ARBA" id="ARBA00001957"/>
    </source>
</evidence>
<dbReference type="Gene3D" id="3.90.1150.10">
    <property type="entry name" value="Aspartate Aminotransferase, domain 1"/>
    <property type="match status" value="1"/>
</dbReference>
<dbReference type="PANTHER" id="PTHR43775">
    <property type="entry name" value="FATTY ACID SYNTHASE"/>
    <property type="match status" value="1"/>
</dbReference>
<evidence type="ECO:0000256" key="10">
    <source>
        <dbReference type="ARBA" id="ARBA00023098"/>
    </source>
</evidence>
<dbReference type="Pfam" id="PF02801">
    <property type="entry name" value="Ketoacyl-synt_C"/>
    <property type="match status" value="1"/>
</dbReference>
<dbReference type="SUPFAM" id="SSF56801">
    <property type="entry name" value="Acetyl-CoA synthetase-like"/>
    <property type="match status" value="1"/>
</dbReference>
<dbReference type="Pfam" id="PF16197">
    <property type="entry name" value="KAsynt_C_assoc"/>
    <property type="match status" value="1"/>
</dbReference>
<dbReference type="InterPro" id="IPR015422">
    <property type="entry name" value="PyrdxlP-dep_Trfase_small"/>
</dbReference>
<evidence type="ECO:0000256" key="7">
    <source>
        <dbReference type="ARBA" id="ARBA00022679"/>
    </source>
</evidence>
<dbReference type="Gene3D" id="3.40.366.10">
    <property type="entry name" value="Malonyl-Coenzyme A Acyl Carrier Protein, domain 2"/>
    <property type="match status" value="1"/>
</dbReference>
<keyword evidence="10" id="KW-0443">Lipid metabolism</keyword>
<dbReference type="Gene3D" id="3.40.47.10">
    <property type="match status" value="1"/>
</dbReference>
<evidence type="ECO:0000256" key="3">
    <source>
        <dbReference type="ARBA" id="ARBA00005194"/>
    </source>
</evidence>
<feature type="domain" description="Carrier" evidence="11">
    <location>
        <begin position="1537"/>
        <end position="1615"/>
    </location>
</feature>
<dbReference type="PROSITE" id="PS52004">
    <property type="entry name" value="KS3_2"/>
    <property type="match status" value="1"/>
</dbReference>
<dbReference type="InterPro" id="IPR025110">
    <property type="entry name" value="AMP-bd_C"/>
</dbReference>
<dbReference type="GO" id="GO:0004312">
    <property type="term" value="F:fatty acid synthase activity"/>
    <property type="evidence" value="ECO:0007669"/>
    <property type="project" value="TreeGrafter"/>
</dbReference>
<evidence type="ECO:0000313" key="14">
    <source>
        <dbReference type="Proteomes" id="UP000248196"/>
    </source>
</evidence>
<dbReference type="Proteomes" id="UP000248196">
    <property type="component" value="Unassembled WGS sequence"/>
</dbReference>
<dbReference type="GO" id="GO:0008483">
    <property type="term" value="F:transaminase activity"/>
    <property type="evidence" value="ECO:0007669"/>
    <property type="project" value="InterPro"/>
</dbReference>
<keyword evidence="9" id="KW-0663">Pyridoxal phosphate</keyword>
<dbReference type="SMART" id="SM00825">
    <property type="entry name" value="PKS_KS"/>
    <property type="match status" value="1"/>
</dbReference>
<dbReference type="SUPFAM" id="SSF53383">
    <property type="entry name" value="PLP-dependent transferases"/>
    <property type="match status" value="1"/>
</dbReference>
<dbReference type="PROSITE" id="PS00012">
    <property type="entry name" value="PHOSPHOPANTETHEINE"/>
    <property type="match status" value="2"/>
</dbReference>
<comment type="cofactor">
    <cofactor evidence="2">
        <name>pantetheine 4'-phosphate</name>
        <dbReference type="ChEBI" id="CHEBI:47942"/>
    </cofactor>
</comment>
<dbReference type="InterPro" id="IPR049704">
    <property type="entry name" value="Aminotrans_3_PPA_site"/>
</dbReference>
<dbReference type="EMBL" id="PESE01000005">
    <property type="protein sequence ID" value="PYD37919.1"/>
    <property type="molecule type" value="Genomic_DNA"/>
</dbReference>
<comment type="similarity">
    <text evidence="4">Belongs to the ATP-dependent AMP-binding enzyme family.</text>
</comment>
<dbReference type="Gene3D" id="3.30.70.3290">
    <property type="match status" value="1"/>
</dbReference>
<evidence type="ECO:0000256" key="1">
    <source>
        <dbReference type="ARBA" id="ARBA00001933"/>
    </source>
</evidence>
<dbReference type="InterPro" id="IPR016036">
    <property type="entry name" value="Malonyl_transacylase_ACP-bd"/>
</dbReference>
<dbReference type="OrthoDB" id="9757559at2"/>
<dbReference type="Pfam" id="PF23024">
    <property type="entry name" value="AMP-dom_DIP2-like"/>
    <property type="match status" value="1"/>
</dbReference>
<dbReference type="InterPro" id="IPR045851">
    <property type="entry name" value="AMP-bd_C_sf"/>
</dbReference>
<keyword evidence="7" id="KW-0808">Transferase</keyword>
<dbReference type="InterPro" id="IPR001227">
    <property type="entry name" value="Ac_transferase_dom_sf"/>
</dbReference>
<proteinExistence type="inferred from homology"/>
<dbReference type="PROSITE" id="PS00600">
    <property type="entry name" value="AA_TRANSFER_CLASS_3"/>
    <property type="match status" value="1"/>
</dbReference>
<dbReference type="InterPro" id="IPR001242">
    <property type="entry name" value="Condensation_dom"/>
</dbReference>
<dbReference type="Pfam" id="PF00501">
    <property type="entry name" value="AMP-binding"/>
    <property type="match status" value="1"/>
</dbReference>
<dbReference type="PROSITE" id="PS50075">
    <property type="entry name" value="CARRIER"/>
    <property type="match status" value="2"/>
</dbReference>
<evidence type="ECO:0000256" key="6">
    <source>
        <dbReference type="ARBA" id="ARBA00022553"/>
    </source>
</evidence>
<dbReference type="Pfam" id="PF00109">
    <property type="entry name" value="ketoacyl-synt"/>
    <property type="match status" value="1"/>
</dbReference>